<dbReference type="EMBL" id="WTYF01000004">
    <property type="protein sequence ID" value="MXO51644.1"/>
    <property type="molecule type" value="Genomic_DNA"/>
</dbReference>
<reference evidence="2 3" key="1">
    <citation type="submission" date="2019-12" db="EMBL/GenBank/DDBJ databases">
        <title>Genomic-based taxomic classification of the family Erythrobacteraceae.</title>
        <authorList>
            <person name="Xu L."/>
        </authorList>
    </citation>
    <scope>NUCLEOTIDE SEQUENCE [LARGE SCALE GENOMIC DNA]</scope>
    <source>
        <strain evidence="2 3">DSM 16225</strain>
    </source>
</reference>
<keyword evidence="3" id="KW-1185">Reference proteome</keyword>
<dbReference type="RefSeq" id="WP_160608362.1">
    <property type="nucleotide sequence ID" value="NZ_WTYF01000004.1"/>
</dbReference>
<name>A0A844Y110_9SPHN</name>
<proteinExistence type="predicted"/>
<evidence type="ECO:0000313" key="3">
    <source>
        <dbReference type="Proteomes" id="UP000444185"/>
    </source>
</evidence>
<keyword evidence="1" id="KW-0472">Membrane</keyword>
<keyword evidence="1" id="KW-1133">Transmembrane helix</keyword>
<sequence length="86" mass="9456">MSKEDQGWFAPKRYGYGAGLPIAWQGWALLIGYIAIALSVALLIEWDAEIGGATGFAIFFVATIALMYIAKAKTRGGWKWRWGGDD</sequence>
<comment type="caution">
    <text evidence="2">The sequence shown here is derived from an EMBL/GenBank/DDBJ whole genome shotgun (WGS) entry which is preliminary data.</text>
</comment>
<feature type="transmembrane region" description="Helical" evidence="1">
    <location>
        <begin position="50"/>
        <end position="70"/>
    </location>
</feature>
<gene>
    <name evidence="2" type="ORF">GRI42_10055</name>
</gene>
<keyword evidence="1" id="KW-0812">Transmembrane</keyword>
<feature type="transmembrane region" description="Helical" evidence="1">
    <location>
        <begin position="21"/>
        <end position="44"/>
    </location>
</feature>
<dbReference type="OrthoDB" id="7862423at2"/>
<evidence type="ECO:0000256" key="1">
    <source>
        <dbReference type="SAM" id="Phobius"/>
    </source>
</evidence>
<dbReference type="AlphaFoldDB" id="A0A844Y110"/>
<protein>
    <submittedName>
        <fullName evidence="2">Uncharacterized protein</fullName>
    </submittedName>
</protein>
<dbReference type="Proteomes" id="UP000444185">
    <property type="component" value="Unassembled WGS sequence"/>
</dbReference>
<accession>A0A844Y110</accession>
<evidence type="ECO:0000313" key="2">
    <source>
        <dbReference type="EMBL" id="MXO51644.1"/>
    </source>
</evidence>
<organism evidence="2 3">
    <name type="scientific">Qipengyuania gaetbuli</name>
    <dbReference type="NCBI Taxonomy" id="266952"/>
    <lineage>
        <taxon>Bacteria</taxon>
        <taxon>Pseudomonadati</taxon>
        <taxon>Pseudomonadota</taxon>
        <taxon>Alphaproteobacteria</taxon>
        <taxon>Sphingomonadales</taxon>
        <taxon>Erythrobacteraceae</taxon>
        <taxon>Qipengyuania</taxon>
    </lineage>
</organism>